<proteinExistence type="inferred from homology"/>
<evidence type="ECO:0000256" key="1">
    <source>
        <dbReference type="ARBA" id="ARBA00022603"/>
    </source>
</evidence>
<dbReference type="SUPFAM" id="SSF54928">
    <property type="entry name" value="RNA-binding domain, RBD"/>
    <property type="match status" value="1"/>
</dbReference>
<feature type="active site" description="Nucleophile" evidence="6">
    <location>
        <position position="584"/>
    </location>
</feature>
<evidence type="ECO:0000256" key="8">
    <source>
        <dbReference type="SAM" id="MobiDB-lite"/>
    </source>
</evidence>
<accession>A0ABD3V9D3</accession>
<evidence type="ECO:0000256" key="6">
    <source>
        <dbReference type="PROSITE-ProRule" id="PRU01024"/>
    </source>
</evidence>
<dbReference type="CDD" id="cd02440">
    <property type="entry name" value="AdoMet_MTases"/>
    <property type="match status" value="1"/>
</dbReference>
<protein>
    <recommendedName>
        <fullName evidence="4">tRNA (uracil(54)-C(5))-methyltransferase</fullName>
        <ecNumber evidence="4">2.1.1.35</ecNumber>
    </recommendedName>
</protein>
<dbReference type="GO" id="GO:0006396">
    <property type="term" value="P:RNA processing"/>
    <property type="evidence" value="ECO:0007669"/>
    <property type="project" value="UniProtKB-ARBA"/>
</dbReference>
<evidence type="ECO:0000256" key="7">
    <source>
        <dbReference type="PROSITE-ProRule" id="PRU10015"/>
    </source>
</evidence>
<gene>
    <name evidence="9" type="ORF">ACJMK2_012802</name>
</gene>
<comment type="caution">
    <text evidence="6">Lacks conserved residue(s) required for the propagation of feature annotation.</text>
</comment>
<dbReference type="CDD" id="cd12439">
    <property type="entry name" value="RRM_TRMT2A"/>
    <property type="match status" value="1"/>
</dbReference>
<dbReference type="InterPro" id="IPR045850">
    <property type="entry name" value="TRM2_met"/>
</dbReference>
<feature type="binding site" evidence="6">
    <location>
        <position position="457"/>
    </location>
    <ligand>
        <name>S-adenosyl-L-methionine</name>
        <dbReference type="ChEBI" id="CHEBI:59789"/>
    </ligand>
</feature>
<keyword evidence="2 6" id="KW-0808">Transferase</keyword>
<feature type="binding site" evidence="6">
    <location>
        <position position="507"/>
    </location>
    <ligand>
        <name>S-adenosyl-L-methionine</name>
        <dbReference type="ChEBI" id="CHEBI:59789"/>
    </ligand>
</feature>
<dbReference type="EC" id="2.1.1.35" evidence="4"/>
<reference evidence="9 10" key="1">
    <citation type="submission" date="2024-11" db="EMBL/GenBank/DDBJ databases">
        <title>Chromosome-level genome assembly of the freshwater bivalve Anodonta woodiana.</title>
        <authorList>
            <person name="Chen X."/>
        </authorList>
    </citation>
    <scope>NUCLEOTIDE SEQUENCE [LARGE SCALE GENOMIC DNA]</scope>
    <source>
        <strain evidence="9">MN2024</strain>
        <tissue evidence="9">Gills</tissue>
    </source>
</reference>
<dbReference type="GO" id="GO:0030697">
    <property type="term" value="F:tRNA (uracil(54)-C5)-methyltransferase activity, S-adenosyl methionine-dependent"/>
    <property type="evidence" value="ECO:0007669"/>
    <property type="project" value="UniProtKB-EC"/>
</dbReference>
<feature type="compositionally biased region" description="Basic and acidic residues" evidence="8">
    <location>
        <begin position="53"/>
        <end position="68"/>
    </location>
</feature>
<dbReference type="GO" id="GO:0009451">
    <property type="term" value="P:RNA modification"/>
    <property type="evidence" value="ECO:0007669"/>
    <property type="project" value="UniProtKB-ARBA"/>
</dbReference>
<dbReference type="InterPro" id="IPR012677">
    <property type="entry name" value="Nucleotide-bd_a/b_plait_sf"/>
</dbReference>
<dbReference type="InterPro" id="IPR030390">
    <property type="entry name" value="MeTrfase_TrmA_AS"/>
</dbReference>
<dbReference type="AlphaFoldDB" id="A0ABD3V9D3"/>
<dbReference type="Proteomes" id="UP001634394">
    <property type="component" value="Unassembled WGS sequence"/>
</dbReference>
<evidence type="ECO:0000256" key="3">
    <source>
        <dbReference type="ARBA" id="ARBA00022691"/>
    </source>
</evidence>
<feature type="active site" evidence="7">
    <location>
        <position position="584"/>
    </location>
</feature>
<feature type="region of interest" description="Disordered" evidence="8">
    <location>
        <begin position="53"/>
        <end position="86"/>
    </location>
</feature>
<dbReference type="GO" id="GO:0032259">
    <property type="term" value="P:methylation"/>
    <property type="evidence" value="ECO:0007669"/>
    <property type="project" value="UniProtKB-KW"/>
</dbReference>
<dbReference type="InterPro" id="IPR010280">
    <property type="entry name" value="U5_MeTrfase_fam"/>
</dbReference>
<evidence type="ECO:0000256" key="2">
    <source>
        <dbReference type="ARBA" id="ARBA00022679"/>
    </source>
</evidence>
<dbReference type="InterPro" id="IPR034262">
    <property type="entry name" value="TRMT2A_RRM"/>
</dbReference>
<dbReference type="PROSITE" id="PS01230">
    <property type="entry name" value="TRMA_1"/>
    <property type="match status" value="1"/>
</dbReference>
<dbReference type="Gene3D" id="3.30.70.330">
    <property type="match status" value="1"/>
</dbReference>
<keyword evidence="3 6" id="KW-0949">S-adenosyl-L-methionine</keyword>
<evidence type="ECO:0000256" key="5">
    <source>
        <dbReference type="ARBA" id="ARBA00047278"/>
    </source>
</evidence>
<evidence type="ECO:0000313" key="9">
    <source>
        <dbReference type="EMBL" id="KAL3858200.1"/>
    </source>
</evidence>
<dbReference type="PANTHER" id="PTHR45904:SF2">
    <property type="entry name" value="TRNA (URACIL-5-)-METHYLTRANSFERASE HOMOLOG A"/>
    <property type="match status" value="1"/>
</dbReference>
<feature type="compositionally biased region" description="Basic and acidic residues" evidence="8">
    <location>
        <begin position="189"/>
        <end position="207"/>
    </location>
</feature>
<dbReference type="InterPro" id="IPR030391">
    <property type="entry name" value="MeTrfase_TrmA_CS"/>
</dbReference>
<feature type="region of interest" description="Disordered" evidence="8">
    <location>
        <begin position="189"/>
        <end position="212"/>
    </location>
</feature>
<evidence type="ECO:0000256" key="4">
    <source>
        <dbReference type="ARBA" id="ARBA00033763"/>
    </source>
</evidence>
<dbReference type="InterPro" id="IPR029063">
    <property type="entry name" value="SAM-dependent_MTases_sf"/>
</dbReference>
<comment type="similarity">
    <text evidence="6">Belongs to the class I-like SAM-binding methyltransferase superfamily. RNA M5U methyltransferase family.</text>
</comment>
<dbReference type="EMBL" id="JBJQND010000013">
    <property type="protein sequence ID" value="KAL3858200.1"/>
    <property type="molecule type" value="Genomic_DNA"/>
</dbReference>
<dbReference type="Gene3D" id="2.40.50.1070">
    <property type="match status" value="1"/>
</dbReference>
<comment type="catalytic activity">
    <reaction evidence="5">
        <text>uridine(54) in tRNA + S-adenosyl-L-methionine = 5-methyluridine(54) in tRNA + S-adenosyl-L-homocysteine + H(+)</text>
        <dbReference type="Rhea" id="RHEA:42712"/>
        <dbReference type="Rhea" id="RHEA-COMP:10167"/>
        <dbReference type="Rhea" id="RHEA-COMP:10193"/>
        <dbReference type="ChEBI" id="CHEBI:15378"/>
        <dbReference type="ChEBI" id="CHEBI:57856"/>
        <dbReference type="ChEBI" id="CHEBI:59789"/>
        <dbReference type="ChEBI" id="CHEBI:65315"/>
        <dbReference type="ChEBI" id="CHEBI:74447"/>
        <dbReference type="EC" id="2.1.1.35"/>
    </reaction>
    <physiologicalReaction direction="left-to-right" evidence="5">
        <dbReference type="Rhea" id="RHEA:42713"/>
    </physiologicalReaction>
</comment>
<organism evidence="9 10">
    <name type="scientific">Sinanodonta woodiana</name>
    <name type="common">Chinese pond mussel</name>
    <name type="synonym">Anodonta woodiana</name>
    <dbReference type="NCBI Taxonomy" id="1069815"/>
    <lineage>
        <taxon>Eukaryota</taxon>
        <taxon>Metazoa</taxon>
        <taxon>Spiralia</taxon>
        <taxon>Lophotrochozoa</taxon>
        <taxon>Mollusca</taxon>
        <taxon>Bivalvia</taxon>
        <taxon>Autobranchia</taxon>
        <taxon>Heteroconchia</taxon>
        <taxon>Palaeoheterodonta</taxon>
        <taxon>Unionida</taxon>
        <taxon>Unionoidea</taxon>
        <taxon>Unionidae</taxon>
        <taxon>Unioninae</taxon>
        <taxon>Sinanodonta</taxon>
    </lineage>
</organism>
<sequence>MESIHLTEQIENDLHEPSCMNASSFKVIPQGEEMKESDNQCVVERETTQIKGKLEAEEKHEETKKETFGNETAEIDNKEQPGNTDRTVVADPFEYTKRAGFTSEIFKIELLNMPKWFGFGELKKKLFNLGLKPVKLKAQGKNFTFVTFRCEEDRESALQVLNGFKWKGSILKAKKANPAADPLLQKRKENEAEGDGHHQNKRQKTDSMVEDGLSPEDRLRHSVCPLCDVSYEEQLQKKVKDIKGVLKKFGRLIEKECPDLKGWLNEQRDKFDWMCCELLDIKPSPVVSSYRNKCEFTIGQDINGKDNTVGFRYGQYSSGSVRVGEPDQIPIISNKMETVVKRFQEYIRSSGYSSYNPENHSGHWKQLTVRISRLNHLMIIVDFHPQQLPQDKIESEKNHLREYFTTGTGQDLGITSCFFRCSGSSADVVNEHLFGDKHITEQLLDLQFRISPDAFFQVNSYGAEVLYKVVAEWCGCSPNTTVLDICCGTGAIGLAVAKNVERVIGVEMCSDAVEDAKCNAVLNGLSNLTYHCAKAEDVLPQMMKTIRSSEIIAVVDPPRAGLHQNVIRAIRRSPFVNKLVYVACNANAALSNFMDLVRPISKRLKGIPFVPVKALPVDLFPHTKHYELLVLFERKASDNQDDSEDMN</sequence>
<comment type="caution">
    <text evidence="9">The sequence shown here is derived from an EMBL/GenBank/DDBJ whole genome shotgun (WGS) entry which is preliminary data.</text>
</comment>
<dbReference type="Pfam" id="PF05958">
    <property type="entry name" value="tRNA_U5-meth_tr"/>
    <property type="match status" value="1"/>
</dbReference>
<keyword evidence="10" id="KW-1185">Reference proteome</keyword>
<evidence type="ECO:0000313" key="10">
    <source>
        <dbReference type="Proteomes" id="UP001634394"/>
    </source>
</evidence>
<dbReference type="PANTHER" id="PTHR45904">
    <property type="entry name" value="TRNA (URACIL-5-)-METHYLTRANSFERASE"/>
    <property type="match status" value="1"/>
</dbReference>
<dbReference type="SUPFAM" id="SSF53335">
    <property type="entry name" value="S-adenosyl-L-methionine-dependent methyltransferases"/>
    <property type="match status" value="1"/>
</dbReference>
<name>A0ABD3V9D3_SINWO</name>
<keyword evidence="1 6" id="KW-0489">Methyltransferase</keyword>
<dbReference type="InterPro" id="IPR035979">
    <property type="entry name" value="RBD_domain_sf"/>
</dbReference>
<dbReference type="PROSITE" id="PS01231">
    <property type="entry name" value="TRMA_2"/>
    <property type="match status" value="1"/>
</dbReference>
<dbReference type="PROSITE" id="PS51687">
    <property type="entry name" value="SAM_MT_RNA_M5U"/>
    <property type="match status" value="1"/>
</dbReference>
<dbReference type="Gene3D" id="3.40.50.150">
    <property type="entry name" value="Vaccinia Virus protein VP39"/>
    <property type="match status" value="1"/>
</dbReference>
<feature type="binding site" evidence="6">
    <location>
        <position position="556"/>
    </location>
    <ligand>
        <name>S-adenosyl-L-methionine</name>
        <dbReference type="ChEBI" id="CHEBI:59789"/>
    </ligand>
</feature>